<dbReference type="InterPro" id="IPR023229">
    <property type="entry name" value="T2SS_M_periplasmic_sf"/>
</dbReference>
<keyword evidence="3" id="KW-0813">Transport</keyword>
<evidence type="ECO:0000313" key="11">
    <source>
        <dbReference type="Proteomes" id="UP000182932"/>
    </source>
</evidence>
<evidence type="ECO:0000256" key="2">
    <source>
        <dbReference type="ARBA" id="ARBA00010637"/>
    </source>
</evidence>
<proteinExistence type="inferred from homology"/>
<dbReference type="Gene3D" id="3.30.1360.100">
    <property type="entry name" value="General secretion pathway protein M, EpsM"/>
    <property type="match status" value="1"/>
</dbReference>
<dbReference type="InterPro" id="IPR007690">
    <property type="entry name" value="T2SS_GspM"/>
</dbReference>
<organism evidence="10 11">
    <name type="scientific">Marinovum algicola</name>
    <dbReference type="NCBI Taxonomy" id="42444"/>
    <lineage>
        <taxon>Bacteria</taxon>
        <taxon>Pseudomonadati</taxon>
        <taxon>Pseudomonadota</taxon>
        <taxon>Alphaproteobacteria</taxon>
        <taxon>Rhodobacterales</taxon>
        <taxon>Roseobacteraceae</taxon>
        <taxon>Marinovum</taxon>
    </lineage>
</organism>
<keyword evidence="9" id="KW-0472">Membrane</keyword>
<evidence type="ECO:0000256" key="3">
    <source>
        <dbReference type="ARBA" id="ARBA00022448"/>
    </source>
</evidence>
<evidence type="ECO:0000256" key="1">
    <source>
        <dbReference type="ARBA" id="ARBA00004377"/>
    </source>
</evidence>
<protein>
    <submittedName>
        <fullName evidence="10">Type II secretory pathway, component PulM</fullName>
    </submittedName>
</protein>
<dbReference type="Pfam" id="PF04612">
    <property type="entry name" value="T2SSM"/>
    <property type="match status" value="1"/>
</dbReference>
<dbReference type="AlphaFoldDB" id="A0A975ZLS9"/>
<evidence type="ECO:0000256" key="7">
    <source>
        <dbReference type="ARBA" id="ARBA00022927"/>
    </source>
</evidence>
<dbReference type="Proteomes" id="UP000182932">
    <property type="component" value="Unassembled WGS sequence"/>
</dbReference>
<accession>A0A975ZLS9</accession>
<dbReference type="GO" id="GO:0015627">
    <property type="term" value="C:type II protein secretion system complex"/>
    <property type="evidence" value="ECO:0007669"/>
    <property type="project" value="InterPro"/>
</dbReference>
<gene>
    <name evidence="10" type="ORF">SAMN04487940_101296</name>
</gene>
<evidence type="ECO:0000313" key="10">
    <source>
        <dbReference type="EMBL" id="SEI58457.1"/>
    </source>
</evidence>
<comment type="subcellular location">
    <subcellularLocation>
        <location evidence="1">Cell inner membrane</location>
        <topology evidence="1">Single-pass membrane protein</topology>
    </subcellularLocation>
</comment>
<keyword evidence="7" id="KW-0653">Protein transport</keyword>
<evidence type="ECO:0000256" key="4">
    <source>
        <dbReference type="ARBA" id="ARBA00022475"/>
    </source>
</evidence>
<dbReference type="SUPFAM" id="SSF103054">
    <property type="entry name" value="General secretion pathway protein M, EpsM"/>
    <property type="match status" value="1"/>
</dbReference>
<keyword evidence="8" id="KW-1133">Transmembrane helix</keyword>
<keyword evidence="4" id="KW-1003">Cell membrane</keyword>
<dbReference type="GO" id="GO:0015628">
    <property type="term" value="P:protein secretion by the type II secretion system"/>
    <property type="evidence" value="ECO:0007669"/>
    <property type="project" value="InterPro"/>
</dbReference>
<keyword evidence="6" id="KW-0812">Transmembrane</keyword>
<keyword evidence="5" id="KW-0997">Cell inner membrane</keyword>
<sequence length="163" mass="17092">MIPVSDSLSALSRRERRLVGLLVAGALPLAVVFLVLLPLVEARQAASQRLAEARELHLWVSTQARLYPPVEDPAGEAGPPPAAGMSGLEQSLVDAGLRAAVSSLSNQGADRVALRFDRVAFGRFMPWFAGLADTAGYTPESFSIESLGAPGYVAVALVLEPGA</sequence>
<evidence type="ECO:0000256" key="5">
    <source>
        <dbReference type="ARBA" id="ARBA00022519"/>
    </source>
</evidence>
<name>A0A975ZLS9_9RHOB</name>
<comment type="similarity">
    <text evidence="2">Belongs to the GSP M family.</text>
</comment>
<comment type="caution">
    <text evidence="10">The sequence shown here is derived from an EMBL/GenBank/DDBJ whole genome shotgun (WGS) entry which is preliminary data.</text>
</comment>
<dbReference type="RefSeq" id="WP_074834453.1">
    <property type="nucleotide sequence ID" value="NZ_FNYY01000001.1"/>
</dbReference>
<evidence type="ECO:0000256" key="6">
    <source>
        <dbReference type="ARBA" id="ARBA00022692"/>
    </source>
</evidence>
<dbReference type="GO" id="GO:0005886">
    <property type="term" value="C:plasma membrane"/>
    <property type="evidence" value="ECO:0007669"/>
    <property type="project" value="UniProtKB-SubCell"/>
</dbReference>
<dbReference type="EMBL" id="FNYY01000001">
    <property type="protein sequence ID" value="SEI58457.1"/>
    <property type="molecule type" value="Genomic_DNA"/>
</dbReference>
<dbReference type="GeneID" id="80816566"/>
<reference evidence="10 11" key="1">
    <citation type="submission" date="2016-10" db="EMBL/GenBank/DDBJ databases">
        <authorList>
            <person name="Varghese N."/>
            <person name="Submissions S."/>
        </authorList>
    </citation>
    <scope>NUCLEOTIDE SEQUENCE [LARGE SCALE GENOMIC DNA]</scope>
    <source>
        <strain evidence="10 11">FF3</strain>
    </source>
</reference>
<evidence type="ECO:0000256" key="9">
    <source>
        <dbReference type="ARBA" id="ARBA00023136"/>
    </source>
</evidence>
<evidence type="ECO:0000256" key="8">
    <source>
        <dbReference type="ARBA" id="ARBA00022989"/>
    </source>
</evidence>
<keyword evidence="11" id="KW-1185">Reference proteome</keyword>